<dbReference type="InterPro" id="IPR016162">
    <property type="entry name" value="Ald_DH_N"/>
</dbReference>
<dbReference type="Gene3D" id="3.40.309.10">
    <property type="entry name" value="Aldehyde Dehydrogenase, Chain A, domain 2"/>
    <property type="match status" value="1"/>
</dbReference>
<dbReference type="InterPro" id="IPR016163">
    <property type="entry name" value="Ald_DH_C"/>
</dbReference>
<keyword evidence="11" id="KW-1185">Reference proteome</keyword>
<dbReference type="CDD" id="cd07087">
    <property type="entry name" value="ALDH_F3-13-14_CALDH-like"/>
    <property type="match status" value="1"/>
</dbReference>
<accession>A0A0M3K2T2</accession>
<evidence type="ECO:0000259" key="9">
    <source>
        <dbReference type="Pfam" id="PF00171"/>
    </source>
</evidence>
<protein>
    <recommendedName>
        <fullName evidence="4">Aldehyde dehydrogenase</fullName>
    </recommendedName>
</protein>
<keyword evidence="3" id="KW-0520">NAD</keyword>
<dbReference type="InterPro" id="IPR029510">
    <property type="entry name" value="Ald_DH_CS_GLU"/>
</dbReference>
<sequence length="519" mass="58651">MAYQEIVSKQREYFMSGETMKVEYRKKQLKFLKLMIEHEMEVFEQAIFEDLRRAPKLSYNLELSTALAEISYMLDNLDEWCRPQKTEKTFVTMLDTPMIVKEPLGVVLIISPWNYPVLLILHPLIAAIAAGNTVVIKPSEISAHTSKAVADLISNYFDPQYITVVEGGIDETSELLKEQFDYIFYTGCTSVGKVIMSAASQHLTPVTLELGGKSPVVVDDNVDLEVCARRISWGKWMNCGQTCIAPDYILTTDAMKMPLLKAFEKVLGEFYGSKIQQNSDYSRIINERHFDRLKKLLDESKSIVLHKNGELDRNDLFIPPIILDSNGDDIIMQDEIFGPILPIVTVDDFDGAIKFIRSHPKPLAAYFFSKAKRNIDRFINEVSCGGITINDVFMHITVDTLPFGGVGPSGMGRYHGKFGFDSFTHEKAVLKKSFFGESLLASRYPPYTDEKFALMTSLTKQRRSIPKFIRRYVPMLSYVALGFLIGFVVEVFHALHYQSYVSSRRALTATGACSTGVTT</sequence>
<keyword evidence="8" id="KW-0472">Membrane</keyword>
<gene>
    <name evidence="10" type="ORF">ASIM_LOCUS14657</name>
</gene>
<keyword evidence="8" id="KW-1133">Transmembrane helix</keyword>
<dbReference type="AlphaFoldDB" id="A0A0M3K2T2"/>
<evidence type="ECO:0000256" key="3">
    <source>
        <dbReference type="ARBA" id="ARBA00023027"/>
    </source>
</evidence>
<evidence type="ECO:0000256" key="8">
    <source>
        <dbReference type="SAM" id="Phobius"/>
    </source>
</evidence>
<evidence type="ECO:0000256" key="4">
    <source>
        <dbReference type="PIRNR" id="PIRNR036492"/>
    </source>
</evidence>
<dbReference type="Pfam" id="PF00171">
    <property type="entry name" value="Aldedh"/>
    <property type="match status" value="1"/>
</dbReference>
<reference evidence="10 11" key="2">
    <citation type="submission" date="2018-11" db="EMBL/GenBank/DDBJ databases">
        <authorList>
            <consortium name="Pathogen Informatics"/>
        </authorList>
    </citation>
    <scope>NUCLEOTIDE SEQUENCE [LARGE SCALE GENOMIC DNA]</scope>
</reference>
<evidence type="ECO:0000313" key="10">
    <source>
        <dbReference type="EMBL" id="VDK53015.1"/>
    </source>
</evidence>
<dbReference type="PIRSF" id="PIRSF036492">
    <property type="entry name" value="ALDH"/>
    <property type="match status" value="1"/>
</dbReference>
<feature type="domain" description="Aldehyde dehydrogenase" evidence="9">
    <location>
        <begin position="4"/>
        <end position="429"/>
    </location>
</feature>
<evidence type="ECO:0000256" key="6">
    <source>
        <dbReference type="PROSITE-ProRule" id="PRU10007"/>
    </source>
</evidence>
<dbReference type="PANTHER" id="PTHR43570">
    <property type="entry name" value="ALDEHYDE DEHYDROGENASE"/>
    <property type="match status" value="1"/>
</dbReference>
<evidence type="ECO:0000313" key="11">
    <source>
        <dbReference type="Proteomes" id="UP000267096"/>
    </source>
</evidence>
<evidence type="ECO:0000256" key="1">
    <source>
        <dbReference type="ARBA" id="ARBA00009986"/>
    </source>
</evidence>
<dbReference type="InterPro" id="IPR015590">
    <property type="entry name" value="Aldehyde_DH_dom"/>
</dbReference>
<feature type="active site" evidence="5 6">
    <location>
        <position position="209"/>
    </location>
</feature>
<dbReference type="Proteomes" id="UP000267096">
    <property type="component" value="Unassembled WGS sequence"/>
</dbReference>
<keyword evidence="8" id="KW-0812">Transmembrane</keyword>
<name>A0A0M3K2T2_ANISI</name>
<dbReference type="PROSITE" id="PS00687">
    <property type="entry name" value="ALDEHYDE_DEHYDR_GLU"/>
    <property type="match status" value="1"/>
</dbReference>
<dbReference type="FunFam" id="3.40.309.10:FF:000003">
    <property type="entry name" value="Aldehyde dehydrogenase"/>
    <property type="match status" value="1"/>
</dbReference>
<keyword evidence="2 4" id="KW-0560">Oxidoreductase</keyword>
<dbReference type="PANTHER" id="PTHR43570:SF16">
    <property type="entry name" value="ALDEHYDE DEHYDROGENASE TYPE III, ISOFORM Q"/>
    <property type="match status" value="1"/>
</dbReference>
<feature type="transmembrane region" description="Helical" evidence="8">
    <location>
        <begin position="472"/>
        <end position="495"/>
    </location>
</feature>
<dbReference type="GO" id="GO:0004029">
    <property type="term" value="F:aldehyde dehydrogenase (NAD+) activity"/>
    <property type="evidence" value="ECO:0007669"/>
    <property type="project" value="TreeGrafter"/>
</dbReference>
<organism evidence="12">
    <name type="scientific">Anisakis simplex</name>
    <name type="common">Herring worm</name>
    <dbReference type="NCBI Taxonomy" id="6269"/>
    <lineage>
        <taxon>Eukaryota</taxon>
        <taxon>Metazoa</taxon>
        <taxon>Ecdysozoa</taxon>
        <taxon>Nematoda</taxon>
        <taxon>Chromadorea</taxon>
        <taxon>Rhabditida</taxon>
        <taxon>Spirurina</taxon>
        <taxon>Ascaridomorpha</taxon>
        <taxon>Ascaridoidea</taxon>
        <taxon>Anisakidae</taxon>
        <taxon>Anisakis</taxon>
        <taxon>Anisakis simplex complex</taxon>
    </lineage>
</organism>
<dbReference type="GO" id="GO:0005737">
    <property type="term" value="C:cytoplasm"/>
    <property type="evidence" value="ECO:0007669"/>
    <property type="project" value="TreeGrafter"/>
</dbReference>
<evidence type="ECO:0000313" key="12">
    <source>
        <dbReference type="WBParaSite" id="ASIM_0001524701-mRNA-1"/>
    </source>
</evidence>
<dbReference type="Gene3D" id="3.40.605.10">
    <property type="entry name" value="Aldehyde Dehydrogenase, Chain A, domain 1"/>
    <property type="match status" value="1"/>
</dbReference>
<reference evidence="12" key="1">
    <citation type="submission" date="2017-02" db="UniProtKB">
        <authorList>
            <consortium name="WormBaseParasite"/>
        </authorList>
    </citation>
    <scope>IDENTIFICATION</scope>
</reference>
<dbReference type="InterPro" id="IPR012394">
    <property type="entry name" value="Aldehyde_DH_NAD(P)"/>
</dbReference>
<dbReference type="WBParaSite" id="ASIM_0001524701-mRNA-1">
    <property type="protein sequence ID" value="ASIM_0001524701-mRNA-1"/>
    <property type="gene ID" value="ASIM_0001524701"/>
</dbReference>
<dbReference type="GO" id="GO:0006081">
    <property type="term" value="P:aldehyde metabolic process"/>
    <property type="evidence" value="ECO:0007669"/>
    <property type="project" value="InterPro"/>
</dbReference>
<dbReference type="OrthoDB" id="440325at2759"/>
<dbReference type="FunFam" id="3.40.605.10:FF:000004">
    <property type="entry name" value="Aldehyde dehydrogenase"/>
    <property type="match status" value="1"/>
</dbReference>
<dbReference type="SUPFAM" id="SSF53720">
    <property type="entry name" value="ALDH-like"/>
    <property type="match status" value="1"/>
</dbReference>
<evidence type="ECO:0000256" key="7">
    <source>
        <dbReference type="RuleBase" id="RU003345"/>
    </source>
</evidence>
<dbReference type="EMBL" id="UYRR01031863">
    <property type="protein sequence ID" value="VDK53015.1"/>
    <property type="molecule type" value="Genomic_DNA"/>
</dbReference>
<dbReference type="InterPro" id="IPR016161">
    <property type="entry name" value="Ald_DH/histidinol_DH"/>
</dbReference>
<feature type="active site" evidence="5">
    <location>
        <position position="243"/>
    </location>
</feature>
<comment type="similarity">
    <text evidence="1 4 7">Belongs to the aldehyde dehydrogenase family.</text>
</comment>
<evidence type="ECO:0000256" key="2">
    <source>
        <dbReference type="ARBA" id="ARBA00023002"/>
    </source>
</evidence>
<proteinExistence type="inferred from homology"/>
<evidence type="ECO:0000256" key="5">
    <source>
        <dbReference type="PIRSR" id="PIRSR036492-1"/>
    </source>
</evidence>